<dbReference type="NCBIfam" id="NF003163">
    <property type="entry name" value="PRK04143.1"/>
    <property type="match status" value="1"/>
</dbReference>
<dbReference type="InterPro" id="IPR002589">
    <property type="entry name" value="Macro_dom"/>
</dbReference>
<dbReference type="Gene3D" id="3.40.220.10">
    <property type="entry name" value="Leucine Aminopeptidase, subunit E, domain 1"/>
    <property type="match status" value="1"/>
</dbReference>
<protein>
    <submittedName>
        <fullName evidence="2">Macro domain protein</fullName>
    </submittedName>
</protein>
<dbReference type="PANTHER" id="PTHR11106">
    <property type="entry name" value="GANGLIOSIDE INDUCED DIFFERENTIATION ASSOCIATED PROTEIN 2-RELATED"/>
    <property type="match status" value="1"/>
</dbReference>
<dbReference type="RefSeq" id="WP_066520423.1">
    <property type="nucleotide sequence ID" value="NZ_CABMOF010000003.1"/>
</dbReference>
<dbReference type="SUPFAM" id="SSF52949">
    <property type="entry name" value="Macro domain-like"/>
    <property type="match status" value="1"/>
</dbReference>
<evidence type="ECO:0000313" key="2">
    <source>
        <dbReference type="EMBL" id="KXK66223.1"/>
    </source>
</evidence>
<feature type="domain" description="Macro" evidence="1">
    <location>
        <begin position="71"/>
        <end position="262"/>
    </location>
</feature>
<dbReference type="KEGG" id="cmiu:B1H56_01775"/>
<dbReference type="OrthoDB" id="6194521at2"/>
<dbReference type="AlphaFoldDB" id="A0A136Q6C5"/>
<dbReference type="PANTHER" id="PTHR11106:SF27">
    <property type="entry name" value="MACRO DOMAIN-CONTAINING PROTEIN"/>
    <property type="match status" value="1"/>
</dbReference>
<dbReference type="PATRIC" id="fig|626937.4.peg.947"/>
<sequence length="266" mass="29734">MEQAKRLDYMLDYLVHEHPAEDIQIPNGYAQKRALLRSLVNIRPPKPVSEEFLSVQDAFLQEETKAKGSVRLEDIPPCPSDDRLYLWQGDITRLAVDAIVNAANSQLLGCFIPCHGCIDNAIHTAAGVQLRQNCFDIMQKQKHAEPTGSAKITSAYNLPSKYVIHTVGPIIHGDLTQEDCGLLAACYKSCLDIAAEHKLNSIAFCCISTGEFHFPNKEAAEIAVQTVKDYLRQNTASIDRIVFNVFKDMDFNIYKNLNKNRSNPIG</sequence>
<gene>
    <name evidence="2" type="ORF">HMPREF3293_00960</name>
</gene>
<dbReference type="InterPro" id="IPR043472">
    <property type="entry name" value="Macro_dom-like"/>
</dbReference>
<dbReference type="EMBL" id="LSZW01000047">
    <property type="protein sequence ID" value="KXK66223.1"/>
    <property type="molecule type" value="Genomic_DNA"/>
</dbReference>
<dbReference type="CDD" id="cd02908">
    <property type="entry name" value="Macro_OAADPr_deacetylase"/>
    <property type="match status" value="1"/>
</dbReference>
<evidence type="ECO:0000313" key="3">
    <source>
        <dbReference type="Proteomes" id="UP000070366"/>
    </source>
</evidence>
<keyword evidence="3" id="KW-1185">Reference proteome</keyword>
<organism evidence="2 3">
    <name type="scientific">Christensenella minuta</name>
    <dbReference type="NCBI Taxonomy" id="626937"/>
    <lineage>
        <taxon>Bacteria</taxon>
        <taxon>Bacillati</taxon>
        <taxon>Bacillota</taxon>
        <taxon>Clostridia</taxon>
        <taxon>Christensenellales</taxon>
        <taxon>Christensenellaceae</taxon>
        <taxon>Christensenella</taxon>
    </lineage>
</organism>
<comment type="caution">
    <text evidence="2">The sequence shown here is derived from an EMBL/GenBank/DDBJ whole genome shotgun (WGS) entry which is preliminary data.</text>
</comment>
<dbReference type="Proteomes" id="UP000070366">
    <property type="component" value="Unassembled WGS sequence"/>
</dbReference>
<dbReference type="STRING" id="626937.HMPREF3293_00960"/>
<evidence type="ECO:0000259" key="1">
    <source>
        <dbReference type="PROSITE" id="PS51154"/>
    </source>
</evidence>
<name>A0A136Q6C5_9FIRM</name>
<accession>A0A136Q6C5</accession>
<dbReference type="PROSITE" id="PS51154">
    <property type="entry name" value="MACRO"/>
    <property type="match status" value="1"/>
</dbReference>
<proteinExistence type="predicted"/>
<dbReference type="SMART" id="SM00506">
    <property type="entry name" value="A1pp"/>
    <property type="match status" value="1"/>
</dbReference>
<dbReference type="Pfam" id="PF01661">
    <property type="entry name" value="Macro"/>
    <property type="match status" value="1"/>
</dbReference>
<reference evidence="2 3" key="1">
    <citation type="submission" date="2016-02" db="EMBL/GenBank/DDBJ databases">
        <authorList>
            <person name="Wen L."/>
            <person name="He K."/>
            <person name="Yang H."/>
        </authorList>
    </citation>
    <scope>NUCLEOTIDE SEQUENCE [LARGE SCALE GENOMIC DNA]</scope>
    <source>
        <strain evidence="2 3">DSM 22607</strain>
    </source>
</reference>